<name>A0A0E0FVZ4_ORYNI</name>
<dbReference type="Gramene" id="ONIVA01G42720.1">
    <property type="protein sequence ID" value="ONIVA01G42720.1"/>
    <property type="gene ID" value="ONIVA01G42720"/>
</dbReference>
<dbReference type="AlphaFoldDB" id="A0A0E0FVZ4"/>
<dbReference type="Proteomes" id="UP000006591">
    <property type="component" value="Chromosome 1"/>
</dbReference>
<evidence type="ECO:0000313" key="3">
    <source>
        <dbReference type="Proteomes" id="UP000006591"/>
    </source>
</evidence>
<feature type="region of interest" description="Disordered" evidence="1">
    <location>
        <begin position="77"/>
        <end position="101"/>
    </location>
</feature>
<proteinExistence type="predicted"/>
<dbReference type="EnsemblPlants" id="ONIVA01G42720.1">
    <property type="protein sequence ID" value="ONIVA01G42720.1"/>
    <property type="gene ID" value="ONIVA01G42720"/>
</dbReference>
<accession>A0A0E0FVZ4</accession>
<reference evidence="2" key="1">
    <citation type="submission" date="2015-04" db="UniProtKB">
        <authorList>
            <consortium name="EnsemblPlants"/>
        </authorList>
    </citation>
    <scope>IDENTIFICATION</scope>
    <source>
        <strain evidence="2">SL10</strain>
    </source>
</reference>
<evidence type="ECO:0000313" key="2">
    <source>
        <dbReference type="EnsemblPlants" id="ONIVA01G42720.1"/>
    </source>
</evidence>
<evidence type="ECO:0000256" key="1">
    <source>
        <dbReference type="SAM" id="MobiDB-lite"/>
    </source>
</evidence>
<protein>
    <submittedName>
        <fullName evidence="2">Uncharacterized protein</fullName>
    </submittedName>
</protein>
<sequence>MTRGTKIGSTPPPGFTRPVKIALRPAFPVSTHMHEGPWAAEVTWIRSAVGHPRVVYSVDRASAADFDLVASTSRATGVPHRRLSASAHVPAGTARRGLRRKEKSENGFAWLGLALLPPTTREFNSTPSLQLTPDNF</sequence>
<reference evidence="2" key="2">
    <citation type="submission" date="2018-04" db="EMBL/GenBank/DDBJ databases">
        <title>OnivRS2 (Oryza nivara Reference Sequence Version 2).</title>
        <authorList>
            <person name="Zhang J."/>
            <person name="Kudrna D."/>
            <person name="Lee S."/>
            <person name="Talag J."/>
            <person name="Rajasekar S."/>
            <person name="Welchert J."/>
            <person name="Hsing Y.-I."/>
            <person name="Wing R.A."/>
        </authorList>
    </citation>
    <scope>NUCLEOTIDE SEQUENCE [LARGE SCALE GENOMIC DNA]</scope>
</reference>
<dbReference type="HOGENOM" id="CLU_1878748_0_0_1"/>
<organism evidence="2">
    <name type="scientific">Oryza nivara</name>
    <name type="common">Indian wild rice</name>
    <name type="synonym">Oryza sativa f. spontanea</name>
    <dbReference type="NCBI Taxonomy" id="4536"/>
    <lineage>
        <taxon>Eukaryota</taxon>
        <taxon>Viridiplantae</taxon>
        <taxon>Streptophyta</taxon>
        <taxon>Embryophyta</taxon>
        <taxon>Tracheophyta</taxon>
        <taxon>Spermatophyta</taxon>
        <taxon>Magnoliopsida</taxon>
        <taxon>Liliopsida</taxon>
        <taxon>Poales</taxon>
        <taxon>Poaceae</taxon>
        <taxon>BOP clade</taxon>
        <taxon>Oryzoideae</taxon>
        <taxon>Oryzeae</taxon>
        <taxon>Oryzinae</taxon>
        <taxon>Oryza</taxon>
    </lineage>
</organism>
<keyword evidence="3" id="KW-1185">Reference proteome</keyword>